<proteinExistence type="inferred from homology"/>
<feature type="compositionally biased region" description="Basic and acidic residues" evidence="6">
    <location>
        <begin position="1350"/>
        <end position="1368"/>
    </location>
</feature>
<accession>A0A2A6C496</accession>
<keyword evidence="9" id="KW-1185">Reference proteome</keyword>
<evidence type="ECO:0000256" key="6">
    <source>
        <dbReference type="SAM" id="MobiDB-lite"/>
    </source>
</evidence>
<feature type="compositionally biased region" description="Basic and acidic residues" evidence="6">
    <location>
        <begin position="1536"/>
        <end position="1554"/>
    </location>
</feature>
<organism evidence="8 9">
    <name type="scientific">Pristionchus pacificus</name>
    <name type="common">Parasitic nematode worm</name>
    <dbReference type="NCBI Taxonomy" id="54126"/>
    <lineage>
        <taxon>Eukaryota</taxon>
        <taxon>Metazoa</taxon>
        <taxon>Ecdysozoa</taxon>
        <taxon>Nematoda</taxon>
        <taxon>Chromadorea</taxon>
        <taxon>Rhabditida</taxon>
        <taxon>Rhabditina</taxon>
        <taxon>Diplogasteromorpha</taxon>
        <taxon>Diplogasteroidea</taxon>
        <taxon>Neodiplogasteridae</taxon>
        <taxon>Pristionchus</taxon>
    </lineage>
</organism>
<feature type="compositionally biased region" description="Basic and acidic residues" evidence="6">
    <location>
        <begin position="1381"/>
        <end position="1399"/>
    </location>
</feature>
<evidence type="ECO:0000313" key="8">
    <source>
        <dbReference type="EnsemblMetazoa" id="PPA02243.1"/>
    </source>
</evidence>
<feature type="compositionally biased region" description="Basic and acidic residues" evidence="6">
    <location>
        <begin position="1443"/>
        <end position="1461"/>
    </location>
</feature>
<reference evidence="8" key="2">
    <citation type="submission" date="2022-06" db="UniProtKB">
        <authorList>
            <consortium name="EnsemblMetazoa"/>
        </authorList>
    </citation>
    <scope>IDENTIFICATION</scope>
    <source>
        <strain evidence="8">PS312</strain>
    </source>
</reference>
<feature type="compositionally biased region" description="Basic and acidic residues" evidence="6">
    <location>
        <begin position="1133"/>
        <end position="1151"/>
    </location>
</feature>
<dbReference type="EnsemblMetazoa" id="PPA02243.1">
    <property type="protein sequence ID" value="PPA02243.1"/>
    <property type="gene ID" value="WBGene00091797"/>
</dbReference>
<feature type="compositionally biased region" description="Polar residues" evidence="6">
    <location>
        <begin position="799"/>
        <end position="817"/>
    </location>
</feature>
<feature type="compositionally biased region" description="Basic and acidic residues" evidence="6">
    <location>
        <begin position="391"/>
        <end position="403"/>
    </location>
</feature>
<feature type="compositionally biased region" description="Low complexity" evidence="6">
    <location>
        <begin position="910"/>
        <end position="948"/>
    </location>
</feature>
<dbReference type="InterPro" id="IPR026770">
    <property type="entry name" value="RNase_K"/>
</dbReference>
<feature type="transmembrane region" description="Helical" evidence="7">
    <location>
        <begin position="246"/>
        <end position="269"/>
    </location>
</feature>
<feature type="compositionally biased region" description="Polar residues" evidence="6">
    <location>
        <begin position="838"/>
        <end position="854"/>
    </location>
</feature>
<evidence type="ECO:0000256" key="1">
    <source>
        <dbReference type="ARBA" id="ARBA00004141"/>
    </source>
</evidence>
<evidence type="ECO:0000256" key="4">
    <source>
        <dbReference type="ARBA" id="ARBA00022989"/>
    </source>
</evidence>
<feature type="compositionally biased region" description="Polar residues" evidence="6">
    <location>
        <begin position="1003"/>
        <end position="1012"/>
    </location>
</feature>
<keyword evidence="5 7" id="KW-0472">Membrane</keyword>
<feature type="compositionally biased region" description="Polar residues" evidence="6">
    <location>
        <begin position="898"/>
        <end position="909"/>
    </location>
</feature>
<feature type="compositionally biased region" description="Basic and acidic residues" evidence="6">
    <location>
        <begin position="1660"/>
        <end position="1669"/>
    </location>
</feature>
<feature type="compositionally biased region" description="Low complexity" evidence="6">
    <location>
        <begin position="770"/>
        <end position="798"/>
    </location>
</feature>
<comment type="similarity">
    <text evidence="2">Belongs to the RNase K family.</text>
</comment>
<feature type="compositionally biased region" description="Basic and acidic residues" evidence="6">
    <location>
        <begin position="1091"/>
        <end position="1101"/>
    </location>
</feature>
<feature type="compositionally biased region" description="Basic and acidic residues" evidence="6">
    <location>
        <begin position="1630"/>
        <end position="1647"/>
    </location>
</feature>
<feature type="compositionally biased region" description="Basic and acidic residues" evidence="6">
    <location>
        <begin position="1505"/>
        <end position="1523"/>
    </location>
</feature>
<dbReference type="PANTHER" id="PTHR31733">
    <property type="entry name" value="RIBONUCLEASE KAPPA"/>
    <property type="match status" value="1"/>
</dbReference>
<feature type="region of interest" description="Disordered" evidence="6">
    <location>
        <begin position="386"/>
        <end position="484"/>
    </location>
</feature>
<evidence type="ECO:0000256" key="3">
    <source>
        <dbReference type="ARBA" id="ARBA00022692"/>
    </source>
</evidence>
<feature type="compositionally biased region" description="Polar residues" evidence="6">
    <location>
        <begin position="1022"/>
        <end position="1042"/>
    </location>
</feature>
<gene>
    <name evidence="8" type="primary">WBGene00091797</name>
</gene>
<evidence type="ECO:0000256" key="2">
    <source>
        <dbReference type="ARBA" id="ARBA00008458"/>
    </source>
</evidence>
<evidence type="ECO:0000256" key="7">
    <source>
        <dbReference type="SAM" id="Phobius"/>
    </source>
</evidence>
<dbReference type="Proteomes" id="UP000005239">
    <property type="component" value="Unassembled WGS sequence"/>
</dbReference>
<sequence length="1791" mass="205790">MVMIAARMAKDDADMDTKWWGGYPKTHFVERARASETYNNLVGDIWSKSKRMARSASLTNLTYIREKPLEHPIPRSPTVSSLAPSLALPQYFREAQRIVHTEKVYKPHYDNFMRDQSVAKWRNTLRECEKPYKPSPYLSSDVSSHIPYYSFQTKRIFYDEKLKSNKSYLRGSQKYLDNYVTARLHADDFANRFAYSAYEWRKPQDHSFNRHFMYNQGVEHPVATGIPHSFYDKLALRRIMCVGPKCAGCLFFMGAWGTIFMAILGGLFYNQSVGLFDDLPEMSFNDVRMMYDDVLPIVRDEMATTVHLQYNSPMGLYSRESAEEQYSQQMGGVGGGAHIPLTNQEKHFDATKSKVLQEIQRGDSDHFGESFAEQIARAETPKIFNQQEPMWAEKAREKSERARSRTPGGREYTPSDPYNGGAVGYPYQHKLGSAGDEAREYAEKSRSFVHANHGEGYGPAYYQVQDHSPRHRSRSESSQRGYELGGMDFAGRGAGMYYENPEAHTYVDLNRKHRETSQPPIAGSDFGTGAIGYGAYHGHGPDPPRLRSKYTADPRAPVNLYVAPNVDSVDGNLLVGDTLSNQKVQPRVLSHPDGSFGTSFAPPQGHRPDHRTYRAPPKPDEPVTFCVSAPKMNGGYSSAPSHQTDVFTQRQAFNDKEVSPHTLLTDEALRPRRREHTPDWVNASLNKQQQWKHLSDPRLDKNLEVYYTEPNWKRNVDQRKNAWERRAFETEQQLQRPKAPASGAPYWANRAEQTHNTWARAADDVNRGGQAYQQQGGVQHHDYSNSQSTQNYSTQQSQPGFGQNYPAQTTTHFSQPLSVGFGGNQMSNQMHSPGGYSVHTQSQSGDKNTGNYATSEHFERERNEDNRHEKSSYTHSESKSTTVNGQPVGALPSGGGQQTFHYANGGVQNSQSQSSHQPSHVVPPSSFQNFKSSSYNTSSNTQNQTTRTLSPRPPLNTGPLTNHHIANGVETDILNTGFNENQIRYFEERHAVPTPHHHHSPLPQKTNTSSSVALPGGGHRYTNFSSESTGVQGGPSYSTNERYSSETRDPNGRSYQTSSFSRSEQKSSSTIPQTWQPRYCENRTASSYNDNFHKESNKRSETTTTSTAPVTRNTTYNYAQQPLSSQISPGQTRYEHYSMKKSEEKKSEETRPIPATPPQPVQETRYEHYSMKKHEEKSEETRPIPLPPPQPVQESRYEHYSMKRHEEKSEETRPIPLPPPQPVQESRYEHYSMKRHEEKSEETRPIPLPPPQPVQESRYEHYSMKRHEEKSEETRPIPLPPPQPVQDSRYEHYSTKRHEEKFEETRPIPLPPPQPVQESRYEHYSMKRHEEQSEETRPIPLPPPQPVQDSRYEHYSTKRHEEKFEETRPIPLPPPQPVQESRYEHYSMKRHEEQSEETRPIPLPPPQPVQESRYEHYSMKRHEGKSEETRPIPLPPPQPVQESRYEHYSMKRHEEKSEETRPIPLPPPQPVQESRYEHYSMKRHEEKSEETRPIPLPPPQPVQESRYEHYSMKRHEAKSEETRPIPLPPPQPVQESRYEHYSMKRHEEKSEETRPIPLPPPQPVQDSRYEHYSTKRHEEKSEETRPIPLPPPQPVQESRYEHYSMKKTEEKKEETRPVVIPAPPPVQTESRYEKYSSNRHEETKTESRPVSQQSNYTESRQQDYHKSSNEKTTTSSTSGAPRVITSVSSNLNNDAFDRKAEMSETLPRGSISNTHNNTQGGYRDHSGHDVSYKRELATSSDPGRDVALLKEEEKRVIEKPLEPGVISRHVTTKYYKKKTTTDTTTTTTPTN</sequence>
<dbReference type="InterPro" id="IPR006643">
    <property type="entry name" value="Zasp-like_motif"/>
</dbReference>
<feature type="compositionally biased region" description="Polar residues" evidence="6">
    <location>
        <begin position="1116"/>
        <end position="1131"/>
    </location>
</feature>
<dbReference type="SMART" id="SM00735">
    <property type="entry name" value="ZM"/>
    <property type="match status" value="1"/>
</dbReference>
<feature type="compositionally biased region" description="Basic and acidic residues" evidence="6">
    <location>
        <begin position="1412"/>
        <end position="1430"/>
    </location>
</feature>
<feature type="compositionally biased region" description="Basic and acidic residues" evidence="6">
    <location>
        <begin position="1319"/>
        <end position="1337"/>
    </location>
</feature>
<dbReference type="GO" id="GO:0004521">
    <property type="term" value="F:RNA endonuclease activity"/>
    <property type="evidence" value="ECO:0000318"/>
    <property type="project" value="GO_Central"/>
</dbReference>
<feature type="compositionally biased region" description="Low complexity" evidence="6">
    <location>
        <begin position="1058"/>
        <end position="1069"/>
    </location>
</feature>
<feature type="compositionally biased region" description="Basic and acidic residues" evidence="6">
    <location>
        <begin position="1474"/>
        <end position="1492"/>
    </location>
</feature>
<comment type="subcellular location">
    <subcellularLocation>
        <location evidence="1">Membrane</location>
        <topology evidence="1">Multi-pass membrane protein</topology>
    </subcellularLocation>
</comment>
<reference evidence="9" key="1">
    <citation type="journal article" date="2008" name="Nat. Genet.">
        <title>The Pristionchus pacificus genome provides a unique perspective on nematode lifestyle and parasitism.</title>
        <authorList>
            <person name="Dieterich C."/>
            <person name="Clifton S.W."/>
            <person name="Schuster L.N."/>
            <person name="Chinwalla A."/>
            <person name="Delehaunty K."/>
            <person name="Dinkelacker I."/>
            <person name="Fulton L."/>
            <person name="Fulton R."/>
            <person name="Godfrey J."/>
            <person name="Minx P."/>
            <person name="Mitreva M."/>
            <person name="Roeseler W."/>
            <person name="Tian H."/>
            <person name="Witte H."/>
            <person name="Yang S.P."/>
            <person name="Wilson R.K."/>
            <person name="Sommer R.J."/>
        </authorList>
    </citation>
    <scope>NUCLEOTIDE SEQUENCE [LARGE SCALE GENOMIC DNA]</scope>
    <source>
        <strain evidence="9">PS312</strain>
    </source>
</reference>
<feature type="compositionally biased region" description="Basic and acidic residues" evidence="6">
    <location>
        <begin position="1164"/>
        <end position="1182"/>
    </location>
</feature>
<feature type="region of interest" description="Disordered" evidence="6">
    <location>
        <begin position="993"/>
        <end position="1728"/>
    </location>
</feature>
<evidence type="ECO:0000256" key="5">
    <source>
        <dbReference type="ARBA" id="ARBA00023136"/>
    </source>
</evidence>
<feature type="compositionally biased region" description="Basic and acidic residues" evidence="6">
    <location>
        <begin position="606"/>
        <end position="621"/>
    </location>
</feature>
<feature type="compositionally biased region" description="Basic and acidic residues" evidence="6">
    <location>
        <begin position="436"/>
        <end position="446"/>
    </location>
</feature>
<feature type="compositionally biased region" description="Basic and acidic residues" evidence="6">
    <location>
        <begin position="1195"/>
        <end position="1213"/>
    </location>
</feature>
<feature type="compositionally biased region" description="Basic and acidic residues" evidence="6">
    <location>
        <begin position="1567"/>
        <end position="1585"/>
    </location>
</feature>
<keyword evidence="4 7" id="KW-1133">Transmembrane helix</keyword>
<feature type="compositionally biased region" description="Basic and acidic residues" evidence="6">
    <location>
        <begin position="856"/>
        <end position="878"/>
    </location>
</feature>
<evidence type="ECO:0000313" key="9">
    <source>
        <dbReference type="Proteomes" id="UP000005239"/>
    </source>
</evidence>
<feature type="compositionally biased region" description="Basic and acidic residues" evidence="6">
    <location>
        <begin position="1257"/>
        <end position="1275"/>
    </location>
</feature>
<accession>A0A8R1Y5K9</accession>
<protein>
    <submittedName>
        <fullName evidence="8">Pqn-22</fullName>
    </submittedName>
</protein>
<feature type="compositionally biased region" description="Basic and acidic residues" evidence="6">
    <location>
        <begin position="1226"/>
        <end position="1244"/>
    </location>
</feature>
<name>A0A2A6C496_PRIPA</name>
<dbReference type="GO" id="GO:0016020">
    <property type="term" value="C:membrane"/>
    <property type="evidence" value="ECO:0007669"/>
    <property type="project" value="UniProtKB-SubCell"/>
</dbReference>
<feature type="region of interest" description="Disordered" evidence="6">
    <location>
        <begin position="770"/>
        <end position="964"/>
    </location>
</feature>
<keyword evidence="3 7" id="KW-0812">Transmembrane</keyword>
<feature type="compositionally biased region" description="Polar residues" evidence="6">
    <location>
        <begin position="1710"/>
        <end position="1720"/>
    </location>
</feature>
<feature type="compositionally biased region" description="Basic and acidic residues" evidence="6">
    <location>
        <begin position="1288"/>
        <end position="1306"/>
    </location>
</feature>
<feature type="compositionally biased region" description="Low complexity" evidence="6">
    <location>
        <begin position="1102"/>
        <end position="1115"/>
    </location>
</feature>
<feature type="compositionally biased region" description="Polar residues" evidence="6">
    <location>
        <begin position="1648"/>
        <end position="1659"/>
    </location>
</feature>
<feature type="compositionally biased region" description="Basic and acidic residues" evidence="6">
    <location>
        <begin position="1598"/>
        <end position="1616"/>
    </location>
</feature>
<feature type="region of interest" description="Disordered" evidence="6">
    <location>
        <begin position="592"/>
        <end position="622"/>
    </location>
</feature>